<evidence type="ECO:0000256" key="2">
    <source>
        <dbReference type="ARBA" id="ARBA00001946"/>
    </source>
</evidence>
<evidence type="ECO:0000259" key="12">
    <source>
        <dbReference type="Pfam" id="PF01931"/>
    </source>
</evidence>
<evidence type="ECO:0000256" key="7">
    <source>
        <dbReference type="ARBA" id="ARBA00023080"/>
    </source>
</evidence>
<comment type="caution">
    <text evidence="13">The sequence shown here is derived from an EMBL/GenBank/DDBJ whole genome shotgun (WGS) entry which is preliminary data.</text>
</comment>
<keyword evidence="4" id="KW-0547">Nucleotide-binding</keyword>
<comment type="cofactor">
    <cofactor evidence="1">
        <name>Mn(2+)</name>
        <dbReference type="ChEBI" id="CHEBI:29035"/>
    </cofactor>
</comment>
<organism evidence="13 14">
    <name type="scientific">Candidatus Adlerbacteria bacterium RIFCSPLOWO2_01_FULL_54_21b</name>
    <dbReference type="NCBI Taxonomy" id="1797245"/>
    <lineage>
        <taxon>Bacteria</taxon>
        <taxon>Candidatus Adleribacteriota</taxon>
    </lineage>
</organism>
<dbReference type="GO" id="GO:0000166">
    <property type="term" value="F:nucleotide binding"/>
    <property type="evidence" value="ECO:0007669"/>
    <property type="project" value="UniProtKB-KW"/>
</dbReference>
<keyword evidence="5" id="KW-0378">Hydrolase</keyword>
<dbReference type="InterPro" id="IPR050299">
    <property type="entry name" value="YjjX_NTPase"/>
</dbReference>
<dbReference type="InterPro" id="IPR029001">
    <property type="entry name" value="ITPase-like_fam"/>
</dbReference>
<dbReference type="AlphaFoldDB" id="A0A1F4Y0V2"/>
<dbReference type="GO" id="GO:0006772">
    <property type="term" value="P:thiamine metabolic process"/>
    <property type="evidence" value="ECO:0007669"/>
    <property type="project" value="TreeGrafter"/>
</dbReference>
<evidence type="ECO:0000256" key="10">
    <source>
        <dbReference type="ARBA" id="ARBA00048174"/>
    </source>
</evidence>
<evidence type="ECO:0000256" key="8">
    <source>
        <dbReference type="ARBA" id="ARBA00023211"/>
    </source>
</evidence>
<dbReference type="EC" id="3.6.1.73" evidence="9"/>
<evidence type="ECO:0000256" key="4">
    <source>
        <dbReference type="ARBA" id="ARBA00022741"/>
    </source>
</evidence>
<keyword evidence="8" id="KW-0464">Manganese</keyword>
<reference evidence="13 14" key="1">
    <citation type="journal article" date="2016" name="Nat. Commun.">
        <title>Thousands of microbial genomes shed light on interconnected biogeochemical processes in an aquifer system.</title>
        <authorList>
            <person name="Anantharaman K."/>
            <person name="Brown C.T."/>
            <person name="Hug L.A."/>
            <person name="Sharon I."/>
            <person name="Castelle C.J."/>
            <person name="Probst A.J."/>
            <person name="Thomas B.C."/>
            <person name="Singh A."/>
            <person name="Wilkins M.J."/>
            <person name="Karaoz U."/>
            <person name="Brodie E.L."/>
            <person name="Williams K.H."/>
            <person name="Hubbard S.S."/>
            <person name="Banfield J.F."/>
        </authorList>
    </citation>
    <scope>NUCLEOTIDE SEQUENCE [LARGE SCALE GENOMIC DNA]</scope>
</reference>
<evidence type="ECO:0000256" key="1">
    <source>
        <dbReference type="ARBA" id="ARBA00001936"/>
    </source>
</evidence>
<accession>A0A1F4Y0V2</accession>
<keyword evidence="3" id="KW-0479">Metal-binding</keyword>
<dbReference type="PANTHER" id="PTHR34699">
    <property type="match status" value="1"/>
</dbReference>
<evidence type="ECO:0000313" key="13">
    <source>
        <dbReference type="EMBL" id="OGC86953.1"/>
    </source>
</evidence>
<dbReference type="EMBL" id="MEWZ01000010">
    <property type="protein sequence ID" value="OGC86953.1"/>
    <property type="molecule type" value="Genomic_DNA"/>
</dbReference>
<dbReference type="GO" id="GO:0103023">
    <property type="term" value="F:ITPase activity"/>
    <property type="evidence" value="ECO:0007669"/>
    <property type="project" value="UniProtKB-EC"/>
</dbReference>
<dbReference type="InterPro" id="IPR026533">
    <property type="entry name" value="NTPase/PRRC1"/>
</dbReference>
<comment type="catalytic activity">
    <reaction evidence="10">
        <text>ITP + H2O = IDP + phosphate + H(+)</text>
        <dbReference type="Rhea" id="RHEA:28330"/>
        <dbReference type="ChEBI" id="CHEBI:15377"/>
        <dbReference type="ChEBI" id="CHEBI:15378"/>
        <dbReference type="ChEBI" id="CHEBI:43474"/>
        <dbReference type="ChEBI" id="CHEBI:58280"/>
        <dbReference type="ChEBI" id="CHEBI:61402"/>
        <dbReference type="EC" id="3.6.1.73"/>
    </reaction>
</comment>
<dbReference type="PANTHER" id="PTHR34699:SF2">
    <property type="entry name" value="NON-CANONICAL PURINE NTP PHOSPHATASE_PRRC1 DOMAIN-CONTAINING PROTEIN"/>
    <property type="match status" value="1"/>
</dbReference>
<dbReference type="SUPFAM" id="SSF52972">
    <property type="entry name" value="ITPase-like"/>
    <property type="match status" value="1"/>
</dbReference>
<dbReference type="Gene3D" id="3.90.950.10">
    <property type="match status" value="1"/>
</dbReference>
<name>A0A1F4Y0V2_9BACT</name>
<evidence type="ECO:0000313" key="14">
    <source>
        <dbReference type="Proteomes" id="UP000178585"/>
    </source>
</evidence>
<keyword evidence="6" id="KW-0460">Magnesium</keyword>
<dbReference type="GO" id="GO:0009117">
    <property type="term" value="P:nucleotide metabolic process"/>
    <property type="evidence" value="ECO:0007669"/>
    <property type="project" value="UniProtKB-KW"/>
</dbReference>
<protein>
    <recommendedName>
        <fullName evidence="9">inosine/xanthosine triphosphatase</fullName>
        <ecNumber evidence="9">3.6.1.73</ecNumber>
    </recommendedName>
</protein>
<keyword evidence="7" id="KW-0546">Nucleotide metabolism</keyword>
<evidence type="ECO:0000256" key="9">
    <source>
        <dbReference type="ARBA" id="ARBA00038901"/>
    </source>
</evidence>
<dbReference type="Pfam" id="PF01931">
    <property type="entry name" value="NTPase_I-T"/>
    <property type="match status" value="1"/>
</dbReference>
<dbReference type="GO" id="GO:0046872">
    <property type="term" value="F:metal ion binding"/>
    <property type="evidence" value="ECO:0007669"/>
    <property type="project" value="UniProtKB-KW"/>
</dbReference>
<comment type="cofactor">
    <cofactor evidence="2">
        <name>Mg(2+)</name>
        <dbReference type="ChEBI" id="CHEBI:18420"/>
    </cofactor>
</comment>
<gene>
    <name evidence="13" type="ORF">A2949_02500</name>
</gene>
<comment type="catalytic activity">
    <reaction evidence="11">
        <text>XTP + H2O = XDP + phosphate + H(+)</text>
        <dbReference type="Rhea" id="RHEA:28406"/>
        <dbReference type="ChEBI" id="CHEBI:15377"/>
        <dbReference type="ChEBI" id="CHEBI:15378"/>
        <dbReference type="ChEBI" id="CHEBI:43474"/>
        <dbReference type="ChEBI" id="CHEBI:59884"/>
        <dbReference type="ChEBI" id="CHEBI:61314"/>
        <dbReference type="EC" id="3.6.1.73"/>
    </reaction>
</comment>
<dbReference type="STRING" id="1797245.A2949_02500"/>
<evidence type="ECO:0000256" key="5">
    <source>
        <dbReference type="ARBA" id="ARBA00022801"/>
    </source>
</evidence>
<sequence length="180" mass="19300">MKINVGSKNITKVAGVRDAVAMYPTLFPDVEVVAVDVQVEEFGHPKNLNETIGGAIERARKAFTDGCNYSVGLEGGLMEVPHTKSGYMEVGACAIYDGKNVALGLSPAFEWPKGVTEMILAGGGDASVAFKKLGYTEHEKIGNISGGIIGVLTDGKMPREDFSKYSIMMAIIQIEKDCMY</sequence>
<feature type="domain" description="Non-canonical purine NTP phosphatase/PRRC1" evidence="12">
    <location>
        <begin position="6"/>
        <end position="173"/>
    </location>
</feature>
<evidence type="ECO:0000256" key="11">
    <source>
        <dbReference type="ARBA" id="ARBA00048781"/>
    </source>
</evidence>
<proteinExistence type="predicted"/>
<dbReference type="Proteomes" id="UP000178585">
    <property type="component" value="Unassembled WGS sequence"/>
</dbReference>
<evidence type="ECO:0000256" key="3">
    <source>
        <dbReference type="ARBA" id="ARBA00022723"/>
    </source>
</evidence>
<evidence type="ECO:0000256" key="6">
    <source>
        <dbReference type="ARBA" id="ARBA00022842"/>
    </source>
</evidence>